<dbReference type="PROSITE" id="PS51450">
    <property type="entry name" value="LRR"/>
    <property type="match status" value="1"/>
</dbReference>
<evidence type="ECO:0000256" key="5">
    <source>
        <dbReference type="ARBA" id="ARBA00022737"/>
    </source>
</evidence>
<proteinExistence type="predicted"/>
<keyword evidence="5" id="KW-0677">Repeat</keyword>
<accession>A0AAN7KQ38</accession>
<evidence type="ECO:0000256" key="6">
    <source>
        <dbReference type="ARBA" id="ARBA00022989"/>
    </source>
</evidence>
<dbReference type="GO" id="GO:0016020">
    <property type="term" value="C:membrane"/>
    <property type="evidence" value="ECO:0007669"/>
    <property type="project" value="UniProtKB-SubCell"/>
</dbReference>
<dbReference type="Pfam" id="PF08263">
    <property type="entry name" value="LRRNT_2"/>
    <property type="match status" value="1"/>
</dbReference>
<evidence type="ECO:0000313" key="10">
    <source>
        <dbReference type="EMBL" id="KAK4768728.1"/>
    </source>
</evidence>
<dbReference type="EMBL" id="JAXIOK010000006">
    <property type="protein sequence ID" value="KAK4768728.1"/>
    <property type="molecule type" value="Genomic_DNA"/>
</dbReference>
<organism evidence="10 11">
    <name type="scientific">Trapa incisa</name>
    <dbReference type="NCBI Taxonomy" id="236973"/>
    <lineage>
        <taxon>Eukaryota</taxon>
        <taxon>Viridiplantae</taxon>
        <taxon>Streptophyta</taxon>
        <taxon>Embryophyta</taxon>
        <taxon>Tracheophyta</taxon>
        <taxon>Spermatophyta</taxon>
        <taxon>Magnoliopsida</taxon>
        <taxon>eudicotyledons</taxon>
        <taxon>Gunneridae</taxon>
        <taxon>Pentapetalae</taxon>
        <taxon>rosids</taxon>
        <taxon>malvids</taxon>
        <taxon>Myrtales</taxon>
        <taxon>Lythraceae</taxon>
        <taxon>Trapa</taxon>
    </lineage>
</organism>
<sequence length="797" mass="86815">MSVELVMDCGNDGFALSETASAGIKSVKNLIKLLPRPETHQGFSSPEFFNHPSSPIPWLPCNYSPLQLIGNISDGSFKDAIHYRFPSLSSLAGREEDDDVRRLSESHLAMPPEILPSVRFALLFLLLVFTITVPGSSGRLPSDAAALLLFKSKADLKGNLPFSYNGSSLSHCKWSGVSCLNGRVVRLLVEGFHLGGVFLPDSLSQLDQLRVLSLQNNSLSGPIPDLSGLVNLKSLFLDHNLFSGPFPPSIFSLHRIRTIDLSHNNLTGSMPSSLTKLDRLNYLRLDWNRFNGTVPPLNQSSLQTFNVSRNSLAGPIPVTPVLSHFGASSYLPNPGLCGEIVHKECLPGPPFFSSSAPAVAVLQPPPPPPASQGQSTELQGVNLTVSPPSGVYHKWTPLIAGFSCGVAVLVGSILCLVLAVRRQRRRYHERIQGHETDYVAADTAHEAAMVRAEQEAELAEKVKRAQEGMVMQMQVGGPLAGRSGILVFCAGEAHLYTLEQLMRASAELLGRGIVGTTYKAVMDNGLIVCVKRLDSGKVEGVSRETFEGHMEAVGGLRHPNLVPLRAYLQAKEERLLVYDYQPNGSLFSLIHGSKSTRAKPLHWTSCLKIAEDVAQGLSYIHQAWRLVHGNLKSSNVLLGPDFEACVSDYCLATLLQPDHPPSNLDNDPSALAYRAPEIRNHADRSSQPTTKSDAYAFGTLLLELLTSKPPAQHPNVDGMAVADEAMRWVRSTREDDGVGGDDQLGMLLEVALACRLRVPEQRPTMWQVLKMLQEIKEGAVEDDHDLDPHNSSNGTVL</sequence>
<dbReference type="AlphaFoldDB" id="A0AAN7KQ38"/>
<dbReference type="GO" id="GO:0005524">
    <property type="term" value="F:ATP binding"/>
    <property type="evidence" value="ECO:0007669"/>
    <property type="project" value="InterPro"/>
</dbReference>
<dbReference type="InterPro" id="IPR013210">
    <property type="entry name" value="LRR_N_plant-typ"/>
</dbReference>
<dbReference type="GO" id="GO:0004672">
    <property type="term" value="F:protein kinase activity"/>
    <property type="evidence" value="ECO:0007669"/>
    <property type="project" value="InterPro"/>
</dbReference>
<keyword evidence="11" id="KW-1185">Reference proteome</keyword>
<evidence type="ECO:0000256" key="8">
    <source>
        <dbReference type="SAM" id="Phobius"/>
    </source>
</evidence>
<feature type="transmembrane region" description="Helical" evidence="8">
    <location>
        <begin position="395"/>
        <end position="420"/>
    </location>
</feature>
<feature type="domain" description="Protein kinase" evidence="9">
    <location>
        <begin position="503"/>
        <end position="775"/>
    </location>
</feature>
<reference evidence="10 11" key="1">
    <citation type="journal article" date="2023" name="Hortic Res">
        <title>Pangenome of water caltrop reveals structural variations and asymmetric subgenome divergence after allopolyploidization.</title>
        <authorList>
            <person name="Zhang X."/>
            <person name="Chen Y."/>
            <person name="Wang L."/>
            <person name="Yuan Y."/>
            <person name="Fang M."/>
            <person name="Shi L."/>
            <person name="Lu R."/>
            <person name="Comes H.P."/>
            <person name="Ma Y."/>
            <person name="Chen Y."/>
            <person name="Huang G."/>
            <person name="Zhou Y."/>
            <person name="Zheng Z."/>
            <person name="Qiu Y."/>
        </authorList>
    </citation>
    <scope>NUCLEOTIDE SEQUENCE [LARGE SCALE GENOMIC DNA]</scope>
    <source>
        <tissue evidence="10">Roots</tissue>
    </source>
</reference>
<keyword evidence="4" id="KW-0732">Signal</keyword>
<keyword evidence="3 8" id="KW-0812">Transmembrane</keyword>
<evidence type="ECO:0000313" key="11">
    <source>
        <dbReference type="Proteomes" id="UP001345219"/>
    </source>
</evidence>
<dbReference type="Gene3D" id="3.80.10.10">
    <property type="entry name" value="Ribonuclease Inhibitor"/>
    <property type="match status" value="2"/>
</dbReference>
<evidence type="ECO:0000256" key="7">
    <source>
        <dbReference type="ARBA" id="ARBA00023136"/>
    </source>
</evidence>
<dbReference type="SUPFAM" id="SSF52058">
    <property type="entry name" value="L domain-like"/>
    <property type="match status" value="1"/>
</dbReference>
<keyword evidence="6 8" id="KW-1133">Transmembrane helix</keyword>
<evidence type="ECO:0000259" key="9">
    <source>
        <dbReference type="PROSITE" id="PS50011"/>
    </source>
</evidence>
<dbReference type="PROSITE" id="PS50011">
    <property type="entry name" value="PROTEIN_KINASE_DOM"/>
    <property type="match status" value="1"/>
</dbReference>
<dbReference type="Pfam" id="PF00560">
    <property type="entry name" value="LRR_1"/>
    <property type="match status" value="3"/>
</dbReference>
<dbReference type="InterPro" id="IPR032675">
    <property type="entry name" value="LRR_dom_sf"/>
</dbReference>
<keyword evidence="2" id="KW-0433">Leucine-rich repeat</keyword>
<dbReference type="InterPro" id="IPR011009">
    <property type="entry name" value="Kinase-like_dom_sf"/>
</dbReference>
<dbReference type="FunFam" id="3.80.10.10:FF:000400">
    <property type="entry name" value="Nuclear pore complex protein NUP107"/>
    <property type="match status" value="1"/>
</dbReference>
<dbReference type="InterPro" id="IPR000719">
    <property type="entry name" value="Prot_kinase_dom"/>
</dbReference>
<evidence type="ECO:0000256" key="1">
    <source>
        <dbReference type="ARBA" id="ARBA00004370"/>
    </source>
</evidence>
<dbReference type="PANTHER" id="PTHR48007:SF37">
    <property type="entry name" value="LEUCINE-RICH REPEAT PROTEIN KINASE FAMILY PROTEIN"/>
    <property type="match status" value="1"/>
</dbReference>
<gene>
    <name evidence="10" type="ORF">SAY87_003869</name>
</gene>
<dbReference type="Gene3D" id="1.10.510.10">
    <property type="entry name" value="Transferase(Phosphotransferase) domain 1"/>
    <property type="match status" value="1"/>
</dbReference>
<dbReference type="Proteomes" id="UP001345219">
    <property type="component" value="Chromosome 3"/>
</dbReference>
<name>A0AAN7KQ38_9MYRT</name>
<dbReference type="InterPro" id="IPR001611">
    <property type="entry name" value="Leu-rich_rpt"/>
</dbReference>
<dbReference type="Pfam" id="PF00069">
    <property type="entry name" value="Pkinase"/>
    <property type="match status" value="1"/>
</dbReference>
<protein>
    <recommendedName>
        <fullName evidence="9">Protein kinase domain-containing protein</fullName>
    </recommendedName>
</protein>
<evidence type="ECO:0000256" key="4">
    <source>
        <dbReference type="ARBA" id="ARBA00022729"/>
    </source>
</evidence>
<evidence type="ECO:0000256" key="2">
    <source>
        <dbReference type="ARBA" id="ARBA00022614"/>
    </source>
</evidence>
<dbReference type="SUPFAM" id="SSF56112">
    <property type="entry name" value="Protein kinase-like (PK-like)"/>
    <property type="match status" value="1"/>
</dbReference>
<comment type="subcellular location">
    <subcellularLocation>
        <location evidence="1">Membrane</location>
    </subcellularLocation>
</comment>
<dbReference type="InterPro" id="IPR046959">
    <property type="entry name" value="PRK1-6/SRF4-like"/>
</dbReference>
<dbReference type="PANTHER" id="PTHR48007">
    <property type="entry name" value="LEUCINE-RICH REPEAT RECEPTOR-LIKE PROTEIN KINASE PXC1"/>
    <property type="match status" value="1"/>
</dbReference>
<evidence type="ECO:0000256" key="3">
    <source>
        <dbReference type="ARBA" id="ARBA00022692"/>
    </source>
</evidence>
<comment type="caution">
    <text evidence="10">The sequence shown here is derived from an EMBL/GenBank/DDBJ whole genome shotgun (WGS) entry which is preliminary data.</text>
</comment>
<dbReference type="Gene3D" id="3.30.200.20">
    <property type="entry name" value="Phosphorylase Kinase, domain 1"/>
    <property type="match status" value="1"/>
</dbReference>
<keyword evidence="7 8" id="KW-0472">Membrane</keyword>